<name>A0ACB6SCW7_9PLEO</name>
<sequence>MANWKVAPSNSEESKIEYTPFLECRKYFAVDDSGSTAGAVLRQERAFVDAFQESHANVADVMSLWGSKCDNPTTRFNVVDWRSSHGGTYPSDILKNSAALSTIRKADAWFLLTDGEIYDGDVHRLADLAYDAEILNVPLVFPITGSRGSSPGTANISVGISFFASSHDTLILFKDVQTGKIYVIAGKGCFTELGGSAAAQDLTSWNDLLVFASEVAFFSHCQKSHIKVAKSYSRAKSTGGISLVQKVEQVAPKLEDRNGAAAVIARMADTTNSDEDRKNLQEQLREAHAGNRRDYQKMIADFSGSAAEQTLSKRNQLVDAALRSLASIEAASYNADIIGRRSNRARRAEVIDSTSTIDTAKLDLEVPSCKGYCLVCCGDQEIMSICFKEANPENKEDNTSDFALNFPLAAGASEKNIDLVSSQNVCFQCALLGPNGTSIYKERLTAIIPTVQYDGSNKKYINDQLYSALTARLATSAAGIAQLFMSILQNVMQTKSWAGAGVNASQTSVDEQHEATQRRKSFQWMLNQLVQNTYTRETFNETGEWVKFQQALSWVTRDFKNHGLASFAVTYPVAGFNSLLALGQHTGAFSNDTVSRLQSARMLHSIVAKYLADLQVYLQRGSGNTGTNRERWKQKYLETIYRDFNGPLVPVDRGDASVVDDVESFKQRLSVCVAKAPSINDKAVMHRIQILLFWLLFTQRGHCTAQTFFTRISHDEHLAPAVLDLNLSVPPSEHQNILRSIFAKHDAALINPVQAASHNTLIPFANPFGASVLRCGVPSCAQPFCDIIALRPQVIVPEIVEAIRRARTKHLIDVFGILGRFERCDTGLPERTAAGRPPTSIHTNMHISIVREWVERTQDARRAIVKGGEARTEFVKDVRKRLCVEGRGNIFNAQIARNIEELLPSFFEALTAALRGEGKSGEDVACYQHNFEGNRLQGKIIWELIKELDHGKLP</sequence>
<comment type="caution">
    <text evidence="1">The sequence shown here is derived from an EMBL/GenBank/DDBJ whole genome shotgun (WGS) entry which is preliminary data.</text>
</comment>
<proteinExistence type="predicted"/>
<gene>
    <name evidence="1" type="ORF">BU25DRAFT_446076</name>
</gene>
<accession>A0ACB6SCW7</accession>
<dbReference type="EMBL" id="MU006705">
    <property type="protein sequence ID" value="KAF2631154.1"/>
    <property type="molecule type" value="Genomic_DNA"/>
</dbReference>
<keyword evidence="2" id="KW-1185">Reference proteome</keyword>
<protein>
    <submittedName>
        <fullName evidence="1">Uncharacterized protein</fullName>
    </submittedName>
</protein>
<reference evidence="1" key="1">
    <citation type="journal article" date="2020" name="Stud. Mycol.">
        <title>101 Dothideomycetes genomes: a test case for predicting lifestyles and emergence of pathogens.</title>
        <authorList>
            <person name="Haridas S."/>
            <person name="Albert R."/>
            <person name="Binder M."/>
            <person name="Bloem J."/>
            <person name="Labutti K."/>
            <person name="Salamov A."/>
            <person name="Andreopoulos B."/>
            <person name="Baker S."/>
            <person name="Barry K."/>
            <person name="Bills G."/>
            <person name="Bluhm B."/>
            <person name="Cannon C."/>
            <person name="Castanera R."/>
            <person name="Culley D."/>
            <person name="Daum C."/>
            <person name="Ezra D."/>
            <person name="Gonzalez J."/>
            <person name="Henrissat B."/>
            <person name="Kuo A."/>
            <person name="Liang C."/>
            <person name="Lipzen A."/>
            <person name="Lutzoni F."/>
            <person name="Magnuson J."/>
            <person name="Mondo S."/>
            <person name="Nolan M."/>
            <person name="Ohm R."/>
            <person name="Pangilinan J."/>
            <person name="Park H.-J."/>
            <person name="Ramirez L."/>
            <person name="Alfaro M."/>
            <person name="Sun H."/>
            <person name="Tritt A."/>
            <person name="Yoshinaga Y."/>
            <person name="Zwiers L.-H."/>
            <person name="Turgeon B."/>
            <person name="Goodwin S."/>
            <person name="Spatafora J."/>
            <person name="Crous P."/>
            <person name="Grigoriev I."/>
        </authorList>
    </citation>
    <scope>NUCLEOTIDE SEQUENCE</scope>
    <source>
        <strain evidence="1">CBS 525.71</strain>
    </source>
</reference>
<organism evidence="1 2">
    <name type="scientific">Macroventuria anomochaeta</name>
    <dbReference type="NCBI Taxonomy" id="301207"/>
    <lineage>
        <taxon>Eukaryota</taxon>
        <taxon>Fungi</taxon>
        <taxon>Dikarya</taxon>
        <taxon>Ascomycota</taxon>
        <taxon>Pezizomycotina</taxon>
        <taxon>Dothideomycetes</taxon>
        <taxon>Pleosporomycetidae</taxon>
        <taxon>Pleosporales</taxon>
        <taxon>Pleosporineae</taxon>
        <taxon>Didymellaceae</taxon>
        <taxon>Macroventuria</taxon>
    </lineage>
</organism>
<dbReference type="Proteomes" id="UP000799754">
    <property type="component" value="Unassembled WGS sequence"/>
</dbReference>
<evidence type="ECO:0000313" key="1">
    <source>
        <dbReference type="EMBL" id="KAF2631154.1"/>
    </source>
</evidence>
<evidence type="ECO:0000313" key="2">
    <source>
        <dbReference type="Proteomes" id="UP000799754"/>
    </source>
</evidence>